<organism evidence="2 3">
    <name type="scientific">Morganella morganii</name>
    <name type="common">Proteus morganii</name>
    <dbReference type="NCBI Taxonomy" id="582"/>
    <lineage>
        <taxon>Bacteria</taxon>
        <taxon>Pseudomonadati</taxon>
        <taxon>Pseudomonadota</taxon>
        <taxon>Gammaproteobacteria</taxon>
        <taxon>Enterobacterales</taxon>
        <taxon>Morganellaceae</taxon>
        <taxon>Morganella</taxon>
    </lineage>
</organism>
<dbReference type="SMART" id="SM00530">
    <property type="entry name" value="HTH_XRE"/>
    <property type="match status" value="1"/>
</dbReference>
<dbReference type="RefSeq" id="WP_193830514.1">
    <property type="nucleotide sequence ID" value="NZ_PKLF01000049.1"/>
</dbReference>
<protein>
    <submittedName>
        <fullName evidence="2">Transcriptional regulator</fullName>
    </submittedName>
</protein>
<name>A0A8I0PZV4_MORMO</name>
<dbReference type="Proteomes" id="UP000650477">
    <property type="component" value="Unassembled WGS sequence"/>
</dbReference>
<reference evidence="2" key="1">
    <citation type="submission" date="2017-12" db="EMBL/GenBank/DDBJ databases">
        <title>Genome sequencing and analysis.</title>
        <authorList>
            <person name="Huang Y.-T."/>
        </authorList>
    </citation>
    <scope>NUCLEOTIDE SEQUENCE</scope>
    <source>
        <strain evidence="2">VGH116</strain>
    </source>
</reference>
<feature type="domain" description="HTH cro/C1-type" evidence="1">
    <location>
        <begin position="9"/>
        <end position="62"/>
    </location>
</feature>
<evidence type="ECO:0000259" key="1">
    <source>
        <dbReference type="PROSITE" id="PS50943"/>
    </source>
</evidence>
<dbReference type="AlphaFoldDB" id="A0A8I0PZV4"/>
<dbReference type="SUPFAM" id="SSF47413">
    <property type="entry name" value="lambda repressor-like DNA-binding domains"/>
    <property type="match status" value="1"/>
</dbReference>
<sequence length="139" mass="14899">MQLSIGSRLKAERERLGLSQLAFGELGGVKKLAQLNYEKGDRFPDAQYLAALAKFGVDVQYIVTGIHSVSSMSQDETRLVELYRAAPVVVKAAVLSALTNGSSEERAEQVIHGDVLGNVIKGNVAIGAGGIMNKNTKRK</sequence>
<evidence type="ECO:0000313" key="3">
    <source>
        <dbReference type="Proteomes" id="UP000650477"/>
    </source>
</evidence>
<comment type="caution">
    <text evidence="2">The sequence shown here is derived from an EMBL/GenBank/DDBJ whole genome shotgun (WGS) entry which is preliminary data.</text>
</comment>
<dbReference type="InterPro" id="IPR010982">
    <property type="entry name" value="Lambda_DNA-bd_dom_sf"/>
</dbReference>
<dbReference type="GO" id="GO:0003677">
    <property type="term" value="F:DNA binding"/>
    <property type="evidence" value="ECO:0007669"/>
    <property type="project" value="InterPro"/>
</dbReference>
<dbReference type="EMBL" id="PKLF01000049">
    <property type="protein sequence ID" value="MBE8614790.1"/>
    <property type="molecule type" value="Genomic_DNA"/>
</dbReference>
<dbReference type="Gene3D" id="1.10.260.40">
    <property type="entry name" value="lambda repressor-like DNA-binding domains"/>
    <property type="match status" value="1"/>
</dbReference>
<dbReference type="InterPro" id="IPR001387">
    <property type="entry name" value="Cro/C1-type_HTH"/>
</dbReference>
<proteinExistence type="predicted"/>
<gene>
    <name evidence="2" type="ORF">CYG68_20910</name>
</gene>
<dbReference type="PROSITE" id="PS50943">
    <property type="entry name" value="HTH_CROC1"/>
    <property type="match status" value="1"/>
</dbReference>
<dbReference type="CDD" id="cd00093">
    <property type="entry name" value="HTH_XRE"/>
    <property type="match status" value="1"/>
</dbReference>
<accession>A0A8I0PZV4</accession>
<evidence type="ECO:0000313" key="2">
    <source>
        <dbReference type="EMBL" id="MBE8614790.1"/>
    </source>
</evidence>